<evidence type="ECO:0000313" key="1">
    <source>
        <dbReference type="EMBL" id="BBM83946.1"/>
    </source>
</evidence>
<dbReference type="RefSeq" id="WP_151968127.1">
    <property type="nucleotide sequence ID" value="NZ_AP019860.1"/>
</dbReference>
<protein>
    <submittedName>
        <fullName evidence="1">Uncharacterized protein</fullName>
    </submittedName>
</protein>
<evidence type="ECO:0000313" key="2">
    <source>
        <dbReference type="Proteomes" id="UP000326354"/>
    </source>
</evidence>
<dbReference type="AlphaFoldDB" id="A0A5S9F2T6"/>
<proteinExistence type="predicted"/>
<dbReference type="Proteomes" id="UP000326354">
    <property type="component" value="Chromosome"/>
</dbReference>
<accession>A0A5S9F2T6</accession>
<organism evidence="1 2">
    <name type="scientific">Uabimicrobium amorphum</name>
    <dbReference type="NCBI Taxonomy" id="2596890"/>
    <lineage>
        <taxon>Bacteria</taxon>
        <taxon>Pseudomonadati</taxon>
        <taxon>Planctomycetota</taxon>
        <taxon>Candidatus Uabimicrobiia</taxon>
        <taxon>Candidatus Uabimicrobiales</taxon>
        <taxon>Candidatus Uabimicrobiaceae</taxon>
        <taxon>Candidatus Uabimicrobium</taxon>
    </lineage>
</organism>
<reference evidence="1 2" key="1">
    <citation type="submission" date="2019-08" db="EMBL/GenBank/DDBJ databases">
        <title>Complete genome sequence of Candidatus Uab amorphum.</title>
        <authorList>
            <person name="Shiratori T."/>
            <person name="Suzuki S."/>
            <person name="Kakizawa Y."/>
            <person name="Ishida K."/>
        </authorList>
    </citation>
    <scope>NUCLEOTIDE SEQUENCE [LARGE SCALE GENOMIC DNA]</scope>
    <source>
        <strain evidence="1 2">SRT547</strain>
    </source>
</reference>
<dbReference type="EMBL" id="AP019860">
    <property type="protein sequence ID" value="BBM83946.1"/>
    <property type="molecule type" value="Genomic_DNA"/>
</dbReference>
<gene>
    <name evidence="1" type="ORF">UABAM_02301</name>
</gene>
<keyword evidence="2" id="KW-1185">Reference proteome</keyword>
<dbReference type="KEGG" id="uam:UABAM_02301"/>
<name>A0A5S9F2T6_UABAM</name>
<sequence>MDIDNLTLKEIEELKQKLQQCEVQKFAEYKGQKVLGFKLSLVKSRSSKNNKVYPAWKAYRCYKGKRHVVHIGKDPRNARDKIVKYVDRHEELREQ</sequence>